<keyword evidence="1" id="KW-0175">Coiled coil</keyword>
<dbReference type="EMBL" id="JAPFFF010000021">
    <property type="protein sequence ID" value="KAK8853883.1"/>
    <property type="molecule type" value="Genomic_DNA"/>
</dbReference>
<protein>
    <submittedName>
        <fullName evidence="3">Uncharacterized protein</fullName>
    </submittedName>
</protein>
<feature type="compositionally biased region" description="Basic and acidic residues" evidence="2">
    <location>
        <begin position="220"/>
        <end position="234"/>
    </location>
</feature>
<organism evidence="3 4">
    <name type="scientific">Tritrichomonas musculus</name>
    <dbReference type="NCBI Taxonomy" id="1915356"/>
    <lineage>
        <taxon>Eukaryota</taxon>
        <taxon>Metamonada</taxon>
        <taxon>Parabasalia</taxon>
        <taxon>Tritrichomonadida</taxon>
        <taxon>Tritrichomonadidae</taxon>
        <taxon>Tritrichomonas</taxon>
    </lineage>
</organism>
<feature type="region of interest" description="Disordered" evidence="2">
    <location>
        <begin position="559"/>
        <end position="588"/>
    </location>
</feature>
<proteinExistence type="predicted"/>
<feature type="compositionally biased region" description="Acidic residues" evidence="2">
    <location>
        <begin position="570"/>
        <end position="588"/>
    </location>
</feature>
<dbReference type="Proteomes" id="UP001470230">
    <property type="component" value="Unassembled WGS sequence"/>
</dbReference>
<feature type="coiled-coil region" evidence="1">
    <location>
        <begin position="370"/>
        <end position="499"/>
    </location>
</feature>
<gene>
    <name evidence="3" type="ORF">M9Y10_016426</name>
</gene>
<evidence type="ECO:0000256" key="1">
    <source>
        <dbReference type="SAM" id="Coils"/>
    </source>
</evidence>
<evidence type="ECO:0000313" key="4">
    <source>
        <dbReference type="Proteomes" id="UP001470230"/>
    </source>
</evidence>
<name>A0ABR2HWZ7_9EUKA</name>
<keyword evidence="4" id="KW-1185">Reference proteome</keyword>
<accession>A0ABR2HWZ7</accession>
<evidence type="ECO:0000313" key="3">
    <source>
        <dbReference type="EMBL" id="KAK8853883.1"/>
    </source>
</evidence>
<sequence length="588" mass="65966">MSSPQDSTLRATQVNVSVVDKSNRYQSMGRMILLAIRKSGQIQLIILRPDKKPLIGLPASPNINWAIQNDVYASMVGGNVRFLLQFANTQEAQLFTMLALSGRLAESPEPICIINKNGGPIAAEDRFTISYDAYDLNSDQLKGPSMSEKNMSLSSSDQTPFSAIAKSGTLNSTFIVKMSGSMISIVHSIGRSANPPPAKRSTETPEETEDTVEPQVIESSRPKDSYLEQEEQQKKQQQQIAMQIAASKGGVLPSSVKSSSQEPSTITSTTPKQAPPKTSLIPPSKKPVAPQYQQQIPKPQPSEPPKAQFDAQLQSIYNEMETKFNQLSQMISSLRRSHTSQASNIPLSSDVLVSSVQRLLRENQLKDQLIAEKQQLIDILNERHSDTRERDDLRVQLADLGSKLSSQRQITRAKTEKQDELNNEIEELQVRLAKFKKESEDRLSTLQQRLDEEKQKQLNDLDEQRKKVEANTKIAEEEVEKVREQFEKAMSENKVLKAQASRDISGELNKLKEQMPQLVMRTVKQMIQGVYGIVTNVFDDDEDYDGITVTKQIKRALETQAGRMLHQIDPQEDDGEGEEEEEEAEEDD</sequence>
<feature type="compositionally biased region" description="Low complexity" evidence="2">
    <location>
        <begin position="247"/>
        <end position="264"/>
    </location>
</feature>
<comment type="caution">
    <text evidence="3">The sequence shown here is derived from an EMBL/GenBank/DDBJ whole genome shotgun (WGS) entry which is preliminary data.</text>
</comment>
<feature type="region of interest" description="Disordered" evidence="2">
    <location>
        <begin position="188"/>
        <end position="308"/>
    </location>
</feature>
<evidence type="ECO:0000256" key="2">
    <source>
        <dbReference type="SAM" id="MobiDB-lite"/>
    </source>
</evidence>
<reference evidence="3 4" key="1">
    <citation type="submission" date="2024-04" db="EMBL/GenBank/DDBJ databases">
        <title>Tritrichomonas musculus Genome.</title>
        <authorList>
            <person name="Alves-Ferreira E."/>
            <person name="Grigg M."/>
            <person name="Lorenzi H."/>
            <person name="Galac M."/>
        </authorList>
    </citation>
    <scope>NUCLEOTIDE SEQUENCE [LARGE SCALE GENOMIC DNA]</scope>
    <source>
        <strain evidence="3 4">EAF2021</strain>
    </source>
</reference>